<gene>
    <name evidence="2" type="ORF">BCIN_09g02570</name>
</gene>
<dbReference type="RefSeq" id="XP_024550796.1">
    <property type="nucleotide sequence ID" value="XM_024695002.1"/>
</dbReference>
<name>A0A384JS88_BOTFB</name>
<dbReference type="GeneID" id="5435082"/>
<evidence type="ECO:0000256" key="1">
    <source>
        <dbReference type="SAM" id="MobiDB-lite"/>
    </source>
</evidence>
<dbReference type="EMBL" id="CP009813">
    <property type="protein sequence ID" value="ATZ53403.1"/>
    <property type="molecule type" value="Genomic_DNA"/>
</dbReference>
<reference evidence="2 3" key="3">
    <citation type="journal article" date="2017" name="Mol. Plant Pathol.">
        <title>A gapless genome sequence of the fungus Botrytis cinerea.</title>
        <authorList>
            <person name="Van Kan J.A."/>
            <person name="Stassen J.H."/>
            <person name="Mosbach A."/>
            <person name="Van Der Lee T.A."/>
            <person name="Faino L."/>
            <person name="Farmer A.D."/>
            <person name="Papasotiriou D.G."/>
            <person name="Zhou S."/>
            <person name="Seidl M.F."/>
            <person name="Cottam E."/>
            <person name="Edel D."/>
            <person name="Hahn M."/>
            <person name="Schwartz D.C."/>
            <person name="Dietrich R.A."/>
            <person name="Widdison S."/>
            <person name="Scalliet G."/>
        </authorList>
    </citation>
    <scope>NUCLEOTIDE SEQUENCE [LARGE SCALE GENOMIC DNA]</scope>
    <source>
        <strain evidence="2 3">B05.10</strain>
    </source>
</reference>
<dbReference type="RefSeq" id="XP_024550795.1">
    <property type="nucleotide sequence ID" value="XM_024695003.1"/>
</dbReference>
<feature type="region of interest" description="Disordered" evidence="1">
    <location>
        <begin position="171"/>
        <end position="208"/>
    </location>
</feature>
<dbReference type="RefSeq" id="XP_001554530.1">
    <property type="nucleotide sequence ID" value="XM_001554480.2"/>
</dbReference>
<dbReference type="PANTHER" id="PTHR28054">
    <property type="entry name" value="RNA POLYMERASE I-SPECIFIC TRANSCRIPTION INITIATION FACTOR RRN10"/>
    <property type="match status" value="1"/>
</dbReference>
<dbReference type="EMBL" id="CP009813">
    <property type="protein sequence ID" value="ATZ53402.1"/>
    <property type="molecule type" value="Genomic_DNA"/>
</dbReference>
<accession>A0A384JS88</accession>
<protein>
    <submittedName>
        <fullName evidence="2">Uncharacterized protein</fullName>
    </submittedName>
</protein>
<evidence type="ECO:0000313" key="2">
    <source>
        <dbReference type="EMBL" id="ATZ53403.1"/>
    </source>
</evidence>
<keyword evidence="3" id="KW-1185">Reference proteome</keyword>
<dbReference type="VEuPathDB" id="FungiDB:Bcin09g02570"/>
<dbReference type="OrthoDB" id="2565191at2759"/>
<dbReference type="Proteomes" id="UP000001798">
    <property type="component" value="Chromosome 9"/>
</dbReference>
<reference evidence="2 3" key="1">
    <citation type="journal article" date="2011" name="PLoS Genet.">
        <title>Genomic analysis of the necrotrophic fungal pathogens Sclerotinia sclerotiorum and Botrytis cinerea.</title>
        <authorList>
            <person name="Amselem J."/>
            <person name="Cuomo C.A."/>
            <person name="van Kan J.A."/>
            <person name="Viaud M."/>
            <person name="Benito E.P."/>
            <person name="Couloux A."/>
            <person name="Coutinho P.M."/>
            <person name="de Vries R.P."/>
            <person name="Dyer P.S."/>
            <person name="Fillinger S."/>
            <person name="Fournier E."/>
            <person name="Gout L."/>
            <person name="Hahn M."/>
            <person name="Kohn L."/>
            <person name="Lapalu N."/>
            <person name="Plummer K.M."/>
            <person name="Pradier J.M."/>
            <person name="Quevillon E."/>
            <person name="Sharon A."/>
            <person name="Simon A."/>
            <person name="ten Have A."/>
            <person name="Tudzynski B."/>
            <person name="Tudzynski P."/>
            <person name="Wincker P."/>
            <person name="Andrew M."/>
            <person name="Anthouard V."/>
            <person name="Beever R.E."/>
            <person name="Beffa R."/>
            <person name="Benoit I."/>
            <person name="Bouzid O."/>
            <person name="Brault B."/>
            <person name="Chen Z."/>
            <person name="Choquer M."/>
            <person name="Collemare J."/>
            <person name="Cotton P."/>
            <person name="Danchin E.G."/>
            <person name="Da Silva C."/>
            <person name="Gautier A."/>
            <person name="Giraud C."/>
            <person name="Giraud T."/>
            <person name="Gonzalez C."/>
            <person name="Grossetete S."/>
            <person name="Guldener U."/>
            <person name="Henrissat B."/>
            <person name="Howlett B.J."/>
            <person name="Kodira C."/>
            <person name="Kretschmer M."/>
            <person name="Lappartient A."/>
            <person name="Leroch M."/>
            <person name="Levis C."/>
            <person name="Mauceli E."/>
            <person name="Neuveglise C."/>
            <person name="Oeser B."/>
            <person name="Pearson M."/>
            <person name="Poulain J."/>
            <person name="Poussereau N."/>
            <person name="Quesneville H."/>
            <person name="Rascle C."/>
            <person name="Schumacher J."/>
            <person name="Segurens B."/>
            <person name="Sexton A."/>
            <person name="Silva E."/>
            <person name="Sirven C."/>
            <person name="Soanes D.M."/>
            <person name="Talbot N.J."/>
            <person name="Templeton M."/>
            <person name="Yandava C."/>
            <person name="Yarden O."/>
            <person name="Zeng Q."/>
            <person name="Rollins J.A."/>
            <person name="Lebrun M.H."/>
            <person name="Dickman M."/>
        </authorList>
    </citation>
    <scope>NUCLEOTIDE SEQUENCE [LARGE SCALE GENOMIC DNA]</scope>
    <source>
        <strain evidence="2 3">B05.10</strain>
    </source>
</reference>
<dbReference type="OMA" id="YASDFYA"/>
<dbReference type="InterPro" id="IPR022793">
    <property type="entry name" value="Rrn10"/>
</dbReference>
<dbReference type="EMBL" id="CP009813">
    <property type="protein sequence ID" value="ATZ53401.1"/>
    <property type="molecule type" value="Genomic_DNA"/>
</dbReference>
<evidence type="ECO:0000313" key="3">
    <source>
        <dbReference type="Proteomes" id="UP000001798"/>
    </source>
</evidence>
<proteinExistence type="predicted"/>
<sequence length="208" mass="22584">MTSKAFSQNTFINPTIEEKSIEGDKVSRTRKPSVYDAVAGRISAAGFIPRSVVVSSTRDTTSSSLSAVPPEAVLFRSKNAPTRYAESDIYFANERESPKGLPDSDLLKSLHTYASDFYSRATAEGGSIDWRSMDETALIGLGILMEEASREILGETGDLTFTEGEEFNIDTLGRGRRSRTGSVVSLPAEAGRPAKRRRVRDVHVSASG</sequence>
<dbReference type="KEGG" id="bfu:BCIN_09g02570"/>
<dbReference type="GO" id="GO:0006360">
    <property type="term" value="P:transcription by RNA polymerase I"/>
    <property type="evidence" value="ECO:0007669"/>
    <property type="project" value="InterPro"/>
</dbReference>
<organism evidence="2 3">
    <name type="scientific">Botryotinia fuckeliana (strain B05.10)</name>
    <name type="common">Noble rot fungus</name>
    <name type="synonym">Botrytis cinerea</name>
    <dbReference type="NCBI Taxonomy" id="332648"/>
    <lineage>
        <taxon>Eukaryota</taxon>
        <taxon>Fungi</taxon>
        <taxon>Dikarya</taxon>
        <taxon>Ascomycota</taxon>
        <taxon>Pezizomycotina</taxon>
        <taxon>Leotiomycetes</taxon>
        <taxon>Helotiales</taxon>
        <taxon>Sclerotiniaceae</taxon>
        <taxon>Botrytis</taxon>
    </lineage>
</organism>
<dbReference type="AlphaFoldDB" id="A0A384JS88"/>
<reference evidence="2 3" key="2">
    <citation type="journal article" date="2012" name="Eukaryot. Cell">
        <title>Genome update of Botrytis cinerea strains B05.10 and T4.</title>
        <authorList>
            <person name="Staats M."/>
            <person name="van Kan J.A."/>
        </authorList>
    </citation>
    <scope>NUCLEOTIDE SEQUENCE [LARGE SCALE GENOMIC DNA]</scope>
    <source>
        <strain evidence="2 3">B05.10</strain>
    </source>
</reference>
<dbReference type="PANTHER" id="PTHR28054:SF1">
    <property type="entry name" value="RNA POLYMERASE I-SPECIFIC TRANSCRIPTION INITIATION FACTOR RRN10"/>
    <property type="match status" value="1"/>
</dbReference>
<reference evidence="2" key="4">
    <citation type="submission" date="2017-12" db="EMBL/GenBank/DDBJ databases">
        <authorList>
            <person name="van Kan J."/>
        </authorList>
    </citation>
    <scope>NUCLEOTIDE SEQUENCE</scope>
    <source>
        <strain evidence="2">B05.10</strain>
    </source>
</reference>